<protein>
    <submittedName>
        <fullName evidence="2">Uncharacterized protein</fullName>
    </submittedName>
</protein>
<accession>A0AAW1LAY7</accession>
<reference evidence="2 3" key="1">
    <citation type="journal article" date="2024" name="BMC Genomics">
        <title>De novo assembly and annotation of Popillia japonica's genome with initial clues to its potential as an invasive pest.</title>
        <authorList>
            <person name="Cucini C."/>
            <person name="Boschi S."/>
            <person name="Funari R."/>
            <person name="Cardaioli E."/>
            <person name="Iannotti N."/>
            <person name="Marturano G."/>
            <person name="Paoli F."/>
            <person name="Bruttini M."/>
            <person name="Carapelli A."/>
            <person name="Frati F."/>
            <person name="Nardi F."/>
        </authorList>
    </citation>
    <scope>NUCLEOTIDE SEQUENCE [LARGE SCALE GENOMIC DNA]</scope>
    <source>
        <strain evidence="2">DMR45628</strain>
    </source>
</reference>
<dbReference type="AlphaFoldDB" id="A0AAW1LAY7"/>
<feature type="region of interest" description="Disordered" evidence="1">
    <location>
        <begin position="98"/>
        <end position="117"/>
    </location>
</feature>
<keyword evidence="3" id="KW-1185">Reference proteome</keyword>
<sequence>MSRSCRSVLPSTPCGWSGPTDRGGQVALAAVGGRRDEARSDQTPADVDVEVVCPKLGCAAVKHSTHAGELNRKVACTSFYSSNSCHEDVPRQELYFSNENLEQPEIPYSNLGPEETI</sequence>
<name>A0AAW1LAY7_POPJA</name>
<comment type="caution">
    <text evidence="2">The sequence shown here is derived from an EMBL/GenBank/DDBJ whole genome shotgun (WGS) entry which is preliminary data.</text>
</comment>
<evidence type="ECO:0000256" key="1">
    <source>
        <dbReference type="SAM" id="MobiDB-lite"/>
    </source>
</evidence>
<dbReference type="Proteomes" id="UP001458880">
    <property type="component" value="Unassembled WGS sequence"/>
</dbReference>
<evidence type="ECO:0000313" key="3">
    <source>
        <dbReference type="Proteomes" id="UP001458880"/>
    </source>
</evidence>
<proteinExistence type="predicted"/>
<evidence type="ECO:0000313" key="2">
    <source>
        <dbReference type="EMBL" id="KAK9731299.1"/>
    </source>
</evidence>
<organism evidence="2 3">
    <name type="scientific">Popillia japonica</name>
    <name type="common">Japanese beetle</name>
    <dbReference type="NCBI Taxonomy" id="7064"/>
    <lineage>
        <taxon>Eukaryota</taxon>
        <taxon>Metazoa</taxon>
        <taxon>Ecdysozoa</taxon>
        <taxon>Arthropoda</taxon>
        <taxon>Hexapoda</taxon>
        <taxon>Insecta</taxon>
        <taxon>Pterygota</taxon>
        <taxon>Neoptera</taxon>
        <taxon>Endopterygota</taxon>
        <taxon>Coleoptera</taxon>
        <taxon>Polyphaga</taxon>
        <taxon>Scarabaeiformia</taxon>
        <taxon>Scarabaeidae</taxon>
        <taxon>Rutelinae</taxon>
        <taxon>Popillia</taxon>
    </lineage>
</organism>
<dbReference type="EMBL" id="JASPKY010000135">
    <property type="protein sequence ID" value="KAK9731299.1"/>
    <property type="molecule type" value="Genomic_DNA"/>
</dbReference>
<gene>
    <name evidence="2" type="ORF">QE152_g13775</name>
</gene>